<feature type="transmembrane region" description="Helical" evidence="13">
    <location>
        <begin position="189"/>
        <end position="209"/>
    </location>
</feature>
<dbReference type="InterPro" id="IPR017927">
    <property type="entry name" value="FAD-bd_FR_type"/>
</dbReference>
<keyword evidence="4 13" id="KW-0812">Transmembrane</keyword>
<accession>A0A1L3GGS6</accession>
<evidence type="ECO:0000313" key="15">
    <source>
        <dbReference type="EMBL" id="APG25143.1"/>
    </source>
</evidence>
<dbReference type="PROSITE" id="PS51384">
    <property type="entry name" value="FAD_FR"/>
    <property type="match status" value="1"/>
</dbReference>
<evidence type="ECO:0000256" key="13">
    <source>
        <dbReference type="SAM" id="Phobius"/>
    </source>
</evidence>
<evidence type="ECO:0000256" key="11">
    <source>
        <dbReference type="ARBA" id="ARBA00023014"/>
    </source>
</evidence>
<dbReference type="InterPro" id="IPR017938">
    <property type="entry name" value="Riboflavin_synthase-like_b-brl"/>
</dbReference>
<dbReference type="GO" id="GO:0051537">
    <property type="term" value="F:2 iron, 2 sulfur cluster binding"/>
    <property type="evidence" value="ECO:0007669"/>
    <property type="project" value="UniProtKB-KW"/>
</dbReference>
<proteinExistence type="predicted"/>
<dbReference type="GO" id="GO:0016491">
    <property type="term" value="F:oxidoreductase activity"/>
    <property type="evidence" value="ECO:0007669"/>
    <property type="project" value="UniProtKB-KW"/>
</dbReference>
<keyword evidence="10" id="KW-0408">Iron</keyword>
<feature type="domain" description="FAD-binding FR-type" evidence="14">
    <location>
        <begin position="212"/>
        <end position="312"/>
    </location>
</feature>
<reference evidence="15 16" key="1">
    <citation type="journal article" date="2017" name="Genome Announc.">
        <title>Complete Genome Sequences of Two Acetylene-Fermenting Pelobacter acetylenicus Strains.</title>
        <authorList>
            <person name="Sutton J.M."/>
            <person name="Baesman S.M."/>
            <person name="Fierst J.L."/>
            <person name="Poret-Peterson A.T."/>
            <person name="Oremland R.S."/>
            <person name="Dunlap D.S."/>
            <person name="Akob D.M."/>
        </authorList>
    </citation>
    <scope>NUCLEOTIDE SEQUENCE [LARGE SCALE GENOMIC DNA]</scope>
    <source>
        <strain evidence="15 16">DSM 3247</strain>
    </source>
</reference>
<keyword evidence="6" id="KW-0479">Metal-binding</keyword>
<evidence type="ECO:0000256" key="5">
    <source>
        <dbReference type="ARBA" id="ARBA00022714"/>
    </source>
</evidence>
<feature type="transmembrane region" description="Helical" evidence="13">
    <location>
        <begin position="12"/>
        <end position="32"/>
    </location>
</feature>
<evidence type="ECO:0000256" key="6">
    <source>
        <dbReference type="ARBA" id="ARBA00022723"/>
    </source>
</evidence>
<keyword evidence="3" id="KW-0285">Flavoprotein</keyword>
<evidence type="ECO:0000313" key="16">
    <source>
        <dbReference type="Proteomes" id="UP000182264"/>
    </source>
</evidence>
<comment type="subcellular location">
    <subcellularLocation>
        <location evidence="2">Membrane</location>
        <topology evidence="2">Multi-pass membrane protein</topology>
    </subcellularLocation>
</comment>
<dbReference type="STRING" id="29542.A6070_02985"/>
<dbReference type="InterPro" id="IPR039261">
    <property type="entry name" value="FNR_nucleotide-bd"/>
</dbReference>
<dbReference type="SUPFAM" id="SSF63380">
    <property type="entry name" value="Riboflavin synthase domain-like"/>
    <property type="match status" value="1"/>
</dbReference>
<feature type="transmembrane region" description="Helical" evidence="13">
    <location>
        <begin position="161"/>
        <end position="177"/>
    </location>
</feature>
<dbReference type="InterPro" id="IPR050415">
    <property type="entry name" value="MRET"/>
</dbReference>
<dbReference type="PANTHER" id="PTHR47354">
    <property type="entry name" value="NADH OXIDOREDUCTASE HCR"/>
    <property type="match status" value="1"/>
</dbReference>
<name>A0A1L3GGS6_SYNAC</name>
<dbReference type="SUPFAM" id="SSF52343">
    <property type="entry name" value="Ferredoxin reductase-like, C-terminal NADP-linked domain"/>
    <property type="match status" value="1"/>
</dbReference>
<dbReference type="OrthoDB" id="9786134at2"/>
<evidence type="ECO:0000256" key="2">
    <source>
        <dbReference type="ARBA" id="ARBA00004141"/>
    </source>
</evidence>
<keyword evidence="9" id="KW-0560">Oxidoreductase</keyword>
<sequence length="474" mass="54343">MLTTSRSHQNLGPVIFSLVLTLALWLGSKWYFNEGFDNFYKYPAKAASLLATVLMCWCIVLSARMAFFEDYFGGLDKVYQVHKRLGKAAFFLILAHPLFLALDRMPDVPAFLRRLWFLAPGGDRYLAGHNLGVASLLLMAGLLAVTLWIRIPYHRWKRSHEWFGLVLLAVMAHVIVVDRDIARYPLLGLWMYALLGLAALAYLYIRFFYARYGPRYAYCVDDIEKHGDILQITFAPEGQRMDFKPSQFIYLVVHKQGIAAEPHPYSIACGYNRDSRFKLGIKQVGDHTRSLDRLEKNDAVSVYGPYGRFSDRFLAADRDCVFIGGGIGITPFLGMWHVALHSEERLSLDEAGEKLMEMHPECIRNWKSPLVSLFYVCITEDQACFDNDIKHEVIQSHFHGFKAFEERGHYYELYLADRQGLITAEYIDSRVREGVRDKNIFLCGPTPMVSALVAQFKTLGVSEEHIILEDFNLF</sequence>
<evidence type="ECO:0000256" key="4">
    <source>
        <dbReference type="ARBA" id="ARBA00022692"/>
    </source>
</evidence>
<evidence type="ECO:0000256" key="1">
    <source>
        <dbReference type="ARBA" id="ARBA00001974"/>
    </source>
</evidence>
<dbReference type="Pfam" id="PF01794">
    <property type="entry name" value="Ferric_reduct"/>
    <property type="match status" value="1"/>
</dbReference>
<dbReference type="PANTHER" id="PTHR47354:SF8">
    <property type="entry name" value="1,2-PHENYLACETYL-COA EPOXIDASE, SUBUNIT E"/>
    <property type="match status" value="1"/>
</dbReference>
<dbReference type="GO" id="GO:0050660">
    <property type="term" value="F:flavin adenine dinucleotide binding"/>
    <property type="evidence" value="ECO:0007669"/>
    <property type="project" value="TreeGrafter"/>
</dbReference>
<keyword evidence="11" id="KW-0411">Iron-sulfur</keyword>
<dbReference type="Gene3D" id="3.40.50.80">
    <property type="entry name" value="Nucleotide-binding domain of ferredoxin-NADP reductase (FNR) module"/>
    <property type="match status" value="1"/>
</dbReference>
<dbReference type="RefSeq" id="WP_072286992.1">
    <property type="nucleotide sequence ID" value="NZ_CP015455.1"/>
</dbReference>
<evidence type="ECO:0000256" key="9">
    <source>
        <dbReference type="ARBA" id="ARBA00023002"/>
    </source>
</evidence>
<gene>
    <name evidence="15" type="ORF">A7E75_09010</name>
</gene>
<evidence type="ECO:0000259" key="14">
    <source>
        <dbReference type="PROSITE" id="PS51384"/>
    </source>
</evidence>
<dbReference type="AlphaFoldDB" id="A0A1L3GGS6"/>
<dbReference type="GO" id="GO:0046872">
    <property type="term" value="F:metal ion binding"/>
    <property type="evidence" value="ECO:0007669"/>
    <property type="project" value="UniProtKB-KW"/>
</dbReference>
<dbReference type="KEGG" id="pace:A6070_02985"/>
<protein>
    <submittedName>
        <fullName evidence="15">Ferric reductase</fullName>
    </submittedName>
</protein>
<keyword evidence="12 13" id="KW-0472">Membrane</keyword>
<dbReference type="Gene3D" id="2.40.30.10">
    <property type="entry name" value="Translation factors"/>
    <property type="match status" value="1"/>
</dbReference>
<dbReference type="InterPro" id="IPR013130">
    <property type="entry name" value="Fe3_Rdtase_TM_dom"/>
</dbReference>
<evidence type="ECO:0000256" key="8">
    <source>
        <dbReference type="ARBA" id="ARBA00022989"/>
    </source>
</evidence>
<keyword evidence="7" id="KW-0274">FAD</keyword>
<keyword evidence="8 13" id="KW-1133">Transmembrane helix</keyword>
<comment type="cofactor">
    <cofactor evidence="1">
        <name>FAD</name>
        <dbReference type="ChEBI" id="CHEBI:57692"/>
    </cofactor>
</comment>
<evidence type="ECO:0000256" key="12">
    <source>
        <dbReference type="ARBA" id="ARBA00023136"/>
    </source>
</evidence>
<feature type="transmembrane region" description="Helical" evidence="13">
    <location>
        <begin position="44"/>
        <end position="67"/>
    </location>
</feature>
<dbReference type="EMBL" id="CP015518">
    <property type="protein sequence ID" value="APG25143.1"/>
    <property type="molecule type" value="Genomic_DNA"/>
</dbReference>
<evidence type="ECO:0000256" key="7">
    <source>
        <dbReference type="ARBA" id="ARBA00022827"/>
    </source>
</evidence>
<dbReference type="Proteomes" id="UP000182264">
    <property type="component" value="Chromosome"/>
</dbReference>
<evidence type="ECO:0000256" key="3">
    <source>
        <dbReference type="ARBA" id="ARBA00022630"/>
    </source>
</evidence>
<dbReference type="GO" id="GO:0016020">
    <property type="term" value="C:membrane"/>
    <property type="evidence" value="ECO:0007669"/>
    <property type="project" value="UniProtKB-SubCell"/>
</dbReference>
<keyword evidence="5" id="KW-0001">2Fe-2S</keyword>
<keyword evidence="16" id="KW-1185">Reference proteome</keyword>
<organism evidence="15 16">
    <name type="scientific">Syntrophotalea acetylenica</name>
    <name type="common">Pelobacter acetylenicus</name>
    <dbReference type="NCBI Taxonomy" id="29542"/>
    <lineage>
        <taxon>Bacteria</taxon>
        <taxon>Pseudomonadati</taxon>
        <taxon>Thermodesulfobacteriota</taxon>
        <taxon>Desulfuromonadia</taxon>
        <taxon>Desulfuromonadales</taxon>
        <taxon>Syntrophotaleaceae</taxon>
        <taxon>Syntrophotalea</taxon>
    </lineage>
</organism>
<feature type="transmembrane region" description="Helical" evidence="13">
    <location>
        <begin position="88"/>
        <end position="105"/>
    </location>
</feature>
<feature type="transmembrane region" description="Helical" evidence="13">
    <location>
        <begin position="125"/>
        <end position="149"/>
    </location>
</feature>
<evidence type="ECO:0000256" key="10">
    <source>
        <dbReference type="ARBA" id="ARBA00023004"/>
    </source>
</evidence>